<comment type="caution">
    <text evidence="1">The sequence shown here is derived from an EMBL/GenBank/DDBJ whole genome shotgun (WGS) entry which is preliminary data.</text>
</comment>
<sequence>MATIFIDTLLSPFYDKVIRNVSSNFSDLVVVGERIKTGIIGVGFIKKPTPEKKKGEANAIGSGRLLNMLHSQRTLIAHAYLSLPLPRPYLPPCLSPYQPKPIAANSNTTILAT</sequence>
<dbReference type="AlphaFoldDB" id="A0A371EYP8"/>
<evidence type="ECO:0000313" key="2">
    <source>
        <dbReference type="Proteomes" id="UP000257109"/>
    </source>
</evidence>
<keyword evidence="2" id="KW-1185">Reference proteome</keyword>
<organism evidence="1 2">
    <name type="scientific">Mucuna pruriens</name>
    <name type="common">Velvet bean</name>
    <name type="synonym">Dolichos pruriens</name>
    <dbReference type="NCBI Taxonomy" id="157652"/>
    <lineage>
        <taxon>Eukaryota</taxon>
        <taxon>Viridiplantae</taxon>
        <taxon>Streptophyta</taxon>
        <taxon>Embryophyta</taxon>
        <taxon>Tracheophyta</taxon>
        <taxon>Spermatophyta</taxon>
        <taxon>Magnoliopsida</taxon>
        <taxon>eudicotyledons</taxon>
        <taxon>Gunneridae</taxon>
        <taxon>Pentapetalae</taxon>
        <taxon>rosids</taxon>
        <taxon>fabids</taxon>
        <taxon>Fabales</taxon>
        <taxon>Fabaceae</taxon>
        <taxon>Papilionoideae</taxon>
        <taxon>50 kb inversion clade</taxon>
        <taxon>NPAAA clade</taxon>
        <taxon>indigoferoid/millettioid clade</taxon>
        <taxon>Phaseoleae</taxon>
        <taxon>Mucuna</taxon>
    </lineage>
</organism>
<name>A0A371EYP8_MUCPR</name>
<protein>
    <submittedName>
        <fullName evidence="1">Uncharacterized protein</fullName>
    </submittedName>
</protein>
<gene>
    <name evidence="1" type="ORF">CR513_49550</name>
</gene>
<feature type="non-terminal residue" evidence="1">
    <location>
        <position position="1"/>
    </location>
</feature>
<dbReference type="EMBL" id="QJKJ01011450">
    <property type="protein sequence ID" value="RDX71146.1"/>
    <property type="molecule type" value="Genomic_DNA"/>
</dbReference>
<evidence type="ECO:0000313" key="1">
    <source>
        <dbReference type="EMBL" id="RDX71146.1"/>
    </source>
</evidence>
<reference evidence="1" key="1">
    <citation type="submission" date="2018-05" db="EMBL/GenBank/DDBJ databases">
        <title>Draft genome of Mucuna pruriens seed.</title>
        <authorList>
            <person name="Nnadi N.E."/>
            <person name="Vos R."/>
            <person name="Hasami M.H."/>
            <person name="Devisetty U.K."/>
            <person name="Aguiy J.C."/>
        </authorList>
    </citation>
    <scope>NUCLEOTIDE SEQUENCE [LARGE SCALE GENOMIC DNA]</scope>
    <source>
        <tissue evidence="1">Seed</tissue>
    </source>
</reference>
<dbReference type="Proteomes" id="UP000257109">
    <property type="component" value="Unassembled WGS sequence"/>
</dbReference>
<proteinExistence type="predicted"/>
<accession>A0A371EYP8</accession>